<dbReference type="Proteomes" id="UP000028525">
    <property type="component" value="Unassembled WGS sequence"/>
</dbReference>
<accession>A0A084JC19</accession>
<evidence type="ECO:0000259" key="1">
    <source>
        <dbReference type="PROSITE" id="PS51819"/>
    </source>
</evidence>
<proteinExistence type="predicted"/>
<dbReference type="PROSITE" id="PS51819">
    <property type="entry name" value="VOC"/>
    <property type="match status" value="1"/>
</dbReference>
<protein>
    <submittedName>
        <fullName evidence="2">Glyoxalase</fullName>
    </submittedName>
</protein>
<dbReference type="SUPFAM" id="SSF54593">
    <property type="entry name" value="Glyoxalase/Bleomycin resistance protein/Dihydroxybiphenyl dioxygenase"/>
    <property type="match status" value="1"/>
</dbReference>
<dbReference type="OrthoDB" id="9815599at2"/>
<name>A0A084JC19_9FIRM</name>
<dbReference type="InterPro" id="IPR029068">
    <property type="entry name" value="Glyas_Bleomycin-R_OHBP_Dase"/>
</dbReference>
<organism evidence="2 3">
    <name type="scientific">Lacrimispora celerecrescens</name>
    <dbReference type="NCBI Taxonomy" id="29354"/>
    <lineage>
        <taxon>Bacteria</taxon>
        <taxon>Bacillati</taxon>
        <taxon>Bacillota</taxon>
        <taxon>Clostridia</taxon>
        <taxon>Lachnospirales</taxon>
        <taxon>Lachnospiraceae</taxon>
        <taxon>Lacrimispora</taxon>
    </lineage>
</organism>
<dbReference type="InterPro" id="IPR004360">
    <property type="entry name" value="Glyas_Fos-R_dOase_dom"/>
</dbReference>
<evidence type="ECO:0000313" key="3">
    <source>
        <dbReference type="Proteomes" id="UP000028525"/>
    </source>
</evidence>
<dbReference type="InterPro" id="IPR037523">
    <property type="entry name" value="VOC_core"/>
</dbReference>
<dbReference type="STRING" id="29354.IO98_22880"/>
<comment type="caution">
    <text evidence="2">The sequence shown here is derived from an EMBL/GenBank/DDBJ whole genome shotgun (WGS) entry which is preliminary data.</text>
</comment>
<dbReference type="Pfam" id="PF00903">
    <property type="entry name" value="Glyoxalase"/>
    <property type="match status" value="1"/>
</dbReference>
<dbReference type="RefSeq" id="WP_038284906.1">
    <property type="nucleotide sequence ID" value="NZ_JPME01000044.1"/>
</dbReference>
<dbReference type="AlphaFoldDB" id="A0A084JC19"/>
<feature type="domain" description="VOC" evidence="1">
    <location>
        <begin position="2"/>
        <end position="113"/>
    </location>
</feature>
<dbReference type="EMBL" id="JPME01000044">
    <property type="protein sequence ID" value="KEZ86503.1"/>
    <property type="molecule type" value="Genomic_DNA"/>
</dbReference>
<evidence type="ECO:0000313" key="2">
    <source>
        <dbReference type="EMBL" id="KEZ86503.1"/>
    </source>
</evidence>
<gene>
    <name evidence="2" type="ORF">IO98_22880</name>
</gene>
<sequence length="119" mass="13645">MKVGEVCLLTNDVIRLSNFYKILFDIDNGSDDNNHQFIISEDTTLTVYNDGIEREANLHNICIAFTVDDVDVEFKRLKALGIQIIEPPTVRPWGAKNMSFLDPDNNLIIFRCFPPKIEQ</sequence>
<reference evidence="2 3" key="1">
    <citation type="submission" date="2014-07" db="EMBL/GenBank/DDBJ databases">
        <title>Draft genome of Clostridium celerecrescens 152B isolated from sediments associated with methane hydrate from Krishna Godavari basin.</title>
        <authorList>
            <person name="Honkalas V.S."/>
            <person name="Dabir A.P."/>
            <person name="Arora P."/>
            <person name="Dhakephalkar P.K."/>
        </authorList>
    </citation>
    <scope>NUCLEOTIDE SEQUENCE [LARGE SCALE GENOMIC DNA]</scope>
    <source>
        <strain evidence="2 3">152B</strain>
    </source>
</reference>
<dbReference type="Gene3D" id="3.10.180.10">
    <property type="entry name" value="2,3-Dihydroxybiphenyl 1,2-Dioxygenase, domain 1"/>
    <property type="match status" value="1"/>
</dbReference>
<keyword evidence="3" id="KW-1185">Reference proteome</keyword>